<organism evidence="1">
    <name type="scientific">Candidatus Paraimprobicoccus trichonymphae</name>
    <dbReference type="NCBI Taxonomy" id="3033793"/>
    <lineage>
        <taxon>Bacteria</taxon>
        <taxon>Bacillati</taxon>
        <taxon>Bacillota</taxon>
        <taxon>Clostridia</taxon>
        <taxon>Candidatus Paraimprobicoccus</taxon>
    </lineage>
</organism>
<dbReference type="EMBL" id="AP027925">
    <property type="protein sequence ID" value="BED92807.1"/>
    <property type="molecule type" value="Genomic_DNA"/>
</dbReference>
<proteinExistence type="predicted"/>
<sequence>MTCDLGSLDTYADFNITTDRLKNFTEIEFTEKILKEFEDLFSDIRLKWWLDNLVRLRGKIEKIQDTEKKKHCIRNFTPLNIFMNKNNIENTELTIECHNKNF</sequence>
<dbReference type="AlphaFoldDB" id="A0AA48I2Z1"/>
<protein>
    <submittedName>
        <fullName evidence="1">Uncharacterized protein</fullName>
    </submittedName>
</protein>
<dbReference type="KEGG" id="ptrh:RsTaC01_0692"/>
<evidence type="ECO:0000313" key="1">
    <source>
        <dbReference type="EMBL" id="BED92807.1"/>
    </source>
</evidence>
<gene>
    <name evidence="1" type="ORF">RsTaC01_0692</name>
</gene>
<dbReference type="Proteomes" id="UP001335720">
    <property type="component" value="Chromosome"/>
</dbReference>
<name>A0AA48I2Z1_9FIRM</name>
<reference evidence="1" key="1">
    <citation type="journal article" date="2023" name="ISME J.">
        <title>Emergence of putative energy parasites within Clostridia revealed by genome analysis of a novel endosymbiotic clade.</title>
        <authorList>
            <person name="Takahashi K."/>
            <person name="Kuwahara H."/>
            <person name="Horikawa Y."/>
            <person name="Izawa K."/>
            <person name="Kato D."/>
            <person name="Inagaki T."/>
            <person name="Yuki M."/>
            <person name="Ohkuma M."/>
            <person name="Hongoh Y."/>
        </authorList>
    </citation>
    <scope>NUCLEOTIDE SEQUENCE</scope>
    <source>
        <strain evidence="1">RsTa-C01</strain>
    </source>
</reference>
<accession>A0AA48I2Z1</accession>